<accession>A0A0K9NS40</accession>
<evidence type="ECO:0000313" key="4">
    <source>
        <dbReference type="EMBL" id="KMZ58800.1"/>
    </source>
</evidence>
<dbReference type="Gene3D" id="3.30.70.330">
    <property type="match status" value="1"/>
</dbReference>
<dbReference type="OrthoDB" id="439808at2759"/>
<sequence>MDDQTLKEAFSDFGEVTEARVIMDRMSGKSRGFGFIGFSTDEAAIQAMSSKNGKELHGRNIIVSVANDRPPAFGAPDLNK</sequence>
<evidence type="ECO:0000313" key="5">
    <source>
        <dbReference type="Proteomes" id="UP000036987"/>
    </source>
</evidence>
<dbReference type="InterPro" id="IPR052462">
    <property type="entry name" value="SLIRP/GR-RBP-like"/>
</dbReference>
<dbReference type="PROSITE" id="PS50102">
    <property type="entry name" value="RRM"/>
    <property type="match status" value="1"/>
</dbReference>
<evidence type="ECO:0000259" key="3">
    <source>
        <dbReference type="PROSITE" id="PS50102"/>
    </source>
</evidence>
<dbReference type="EMBL" id="LFYR01001882">
    <property type="protein sequence ID" value="KMZ58800.1"/>
    <property type="molecule type" value="Genomic_DNA"/>
</dbReference>
<dbReference type="PANTHER" id="PTHR48027">
    <property type="entry name" value="HETEROGENEOUS NUCLEAR RIBONUCLEOPROTEIN 87F-RELATED"/>
    <property type="match status" value="1"/>
</dbReference>
<evidence type="ECO:0000256" key="1">
    <source>
        <dbReference type="ARBA" id="ARBA00022884"/>
    </source>
</evidence>
<dbReference type="STRING" id="29655.A0A0K9NS40"/>
<proteinExistence type="predicted"/>
<dbReference type="GO" id="GO:0005739">
    <property type="term" value="C:mitochondrion"/>
    <property type="evidence" value="ECO:0000318"/>
    <property type="project" value="GO_Central"/>
</dbReference>
<dbReference type="InterPro" id="IPR012677">
    <property type="entry name" value="Nucleotide-bd_a/b_plait_sf"/>
</dbReference>
<gene>
    <name evidence="4" type="ORF">ZOSMA_73G00120</name>
</gene>
<dbReference type="AlphaFoldDB" id="A0A0K9NS40"/>
<comment type="caution">
    <text evidence="4">The sequence shown here is derived from an EMBL/GenBank/DDBJ whole genome shotgun (WGS) entry which is preliminary data.</text>
</comment>
<dbReference type="SMART" id="SM00360">
    <property type="entry name" value="RRM"/>
    <property type="match status" value="1"/>
</dbReference>
<dbReference type="OMA" id="FFHYLEI"/>
<dbReference type="InterPro" id="IPR035979">
    <property type="entry name" value="RBD_domain_sf"/>
</dbReference>
<dbReference type="SUPFAM" id="SSF54928">
    <property type="entry name" value="RNA-binding domain, RBD"/>
    <property type="match status" value="1"/>
</dbReference>
<dbReference type="InterPro" id="IPR000504">
    <property type="entry name" value="RRM_dom"/>
</dbReference>
<keyword evidence="5" id="KW-1185">Reference proteome</keyword>
<reference evidence="5" key="1">
    <citation type="journal article" date="2016" name="Nature">
        <title>The genome of the seagrass Zostera marina reveals angiosperm adaptation to the sea.</title>
        <authorList>
            <person name="Olsen J.L."/>
            <person name="Rouze P."/>
            <person name="Verhelst B."/>
            <person name="Lin Y.-C."/>
            <person name="Bayer T."/>
            <person name="Collen J."/>
            <person name="Dattolo E."/>
            <person name="De Paoli E."/>
            <person name="Dittami S."/>
            <person name="Maumus F."/>
            <person name="Michel G."/>
            <person name="Kersting A."/>
            <person name="Lauritano C."/>
            <person name="Lohaus R."/>
            <person name="Toepel M."/>
            <person name="Tonon T."/>
            <person name="Vanneste K."/>
            <person name="Amirebrahimi M."/>
            <person name="Brakel J."/>
            <person name="Bostroem C."/>
            <person name="Chovatia M."/>
            <person name="Grimwood J."/>
            <person name="Jenkins J.W."/>
            <person name="Jueterbock A."/>
            <person name="Mraz A."/>
            <person name="Stam W.T."/>
            <person name="Tice H."/>
            <person name="Bornberg-Bauer E."/>
            <person name="Green P.J."/>
            <person name="Pearson G.A."/>
            <person name="Procaccini G."/>
            <person name="Duarte C.M."/>
            <person name="Schmutz J."/>
            <person name="Reusch T.B.H."/>
            <person name="Van de Peer Y."/>
        </authorList>
    </citation>
    <scope>NUCLEOTIDE SEQUENCE [LARGE SCALE GENOMIC DNA]</scope>
    <source>
        <strain evidence="5">cv. Finnish</strain>
    </source>
</reference>
<name>A0A0K9NS40_ZOSMR</name>
<evidence type="ECO:0000256" key="2">
    <source>
        <dbReference type="PROSITE-ProRule" id="PRU00176"/>
    </source>
</evidence>
<organism evidence="4 5">
    <name type="scientific">Zostera marina</name>
    <name type="common">Eelgrass</name>
    <dbReference type="NCBI Taxonomy" id="29655"/>
    <lineage>
        <taxon>Eukaryota</taxon>
        <taxon>Viridiplantae</taxon>
        <taxon>Streptophyta</taxon>
        <taxon>Embryophyta</taxon>
        <taxon>Tracheophyta</taxon>
        <taxon>Spermatophyta</taxon>
        <taxon>Magnoliopsida</taxon>
        <taxon>Liliopsida</taxon>
        <taxon>Zosteraceae</taxon>
        <taxon>Zostera</taxon>
    </lineage>
</organism>
<dbReference type="Proteomes" id="UP000036987">
    <property type="component" value="Unassembled WGS sequence"/>
</dbReference>
<dbReference type="Pfam" id="PF00076">
    <property type="entry name" value="RRM_1"/>
    <property type="match status" value="1"/>
</dbReference>
<dbReference type="GO" id="GO:0003729">
    <property type="term" value="F:mRNA binding"/>
    <property type="evidence" value="ECO:0000318"/>
    <property type="project" value="GO_Central"/>
</dbReference>
<feature type="domain" description="RRM" evidence="3">
    <location>
        <begin position="1"/>
        <end position="68"/>
    </location>
</feature>
<protein>
    <submittedName>
        <fullName evidence="4">Putative RNA binding protein</fullName>
    </submittedName>
</protein>
<keyword evidence="1 2" id="KW-0694">RNA-binding</keyword>